<keyword evidence="1" id="KW-1133">Transmembrane helix</keyword>
<evidence type="ECO:0008006" key="4">
    <source>
        <dbReference type="Google" id="ProtNLM"/>
    </source>
</evidence>
<reference evidence="2 3" key="1">
    <citation type="submission" date="2017-06" db="EMBL/GenBank/DDBJ databases">
        <title>Complete genome sequence of Paenibacillus donghaensis KCTC 13049T isolated from East Sea sediment, South Korea.</title>
        <authorList>
            <person name="Jung B.K."/>
            <person name="Hong S.-J."/>
            <person name="Shin J.-H."/>
        </authorList>
    </citation>
    <scope>NUCLEOTIDE SEQUENCE [LARGE SCALE GENOMIC DNA]</scope>
    <source>
        <strain evidence="2 3">KCTC 13049</strain>
    </source>
</reference>
<sequence>MKSKIWFKVGSNVSLVLFYFMIVLGIASVIGHYVGEFEPIFGQFDLVFNEYPALYADQSFINLSLLTVIAVFAFSILFTWYMHKLLKNIYKESLFMQQNVTILFKLGITFLVLGCSFNYMDGLLAVRALDTLEIANASLVYANLSYIDPLIGGILLLIIASALKVAVRAVEENNQTI</sequence>
<evidence type="ECO:0000313" key="3">
    <source>
        <dbReference type="Proteomes" id="UP000249890"/>
    </source>
</evidence>
<keyword evidence="1" id="KW-0812">Transmembrane</keyword>
<accession>A0A2Z2K5M0</accession>
<feature type="transmembrane region" description="Helical" evidence="1">
    <location>
        <begin position="140"/>
        <end position="163"/>
    </location>
</feature>
<evidence type="ECO:0000256" key="1">
    <source>
        <dbReference type="SAM" id="Phobius"/>
    </source>
</evidence>
<dbReference type="Proteomes" id="UP000249890">
    <property type="component" value="Chromosome"/>
</dbReference>
<dbReference type="KEGG" id="pdh:B9T62_11990"/>
<dbReference type="OrthoDB" id="2606697at2"/>
<feature type="transmembrane region" description="Helical" evidence="1">
    <location>
        <begin position="102"/>
        <end position="120"/>
    </location>
</feature>
<feature type="transmembrane region" description="Helical" evidence="1">
    <location>
        <begin position="60"/>
        <end position="81"/>
    </location>
</feature>
<name>A0A2Z2K5M0_9BACL</name>
<feature type="transmembrane region" description="Helical" evidence="1">
    <location>
        <begin position="12"/>
        <end position="34"/>
    </location>
</feature>
<dbReference type="AlphaFoldDB" id="A0A2Z2K5M0"/>
<evidence type="ECO:0000313" key="2">
    <source>
        <dbReference type="EMBL" id="ASA21436.1"/>
    </source>
</evidence>
<dbReference type="RefSeq" id="WP_087915446.1">
    <property type="nucleotide sequence ID" value="NZ_CP021780.1"/>
</dbReference>
<keyword evidence="1" id="KW-0472">Membrane</keyword>
<keyword evidence="3" id="KW-1185">Reference proteome</keyword>
<proteinExistence type="predicted"/>
<organism evidence="2 3">
    <name type="scientific">Paenibacillus donghaensis</name>
    <dbReference type="NCBI Taxonomy" id="414771"/>
    <lineage>
        <taxon>Bacteria</taxon>
        <taxon>Bacillati</taxon>
        <taxon>Bacillota</taxon>
        <taxon>Bacilli</taxon>
        <taxon>Bacillales</taxon>
        <taxon>Paenibacillaceae</taxon>
        <taxon>Paenibacillus</taxon>
    </lineage>
</organism>
<gene>
    <name evidence="2" type="ORF">B9T62_11990</name>
</gene>
<dbReference type="EMBL" id="CP021780">
    <property type="protein sequence ID" value="ASA21436.1"/>
    <property type="molecule type" value="Genomic_DNA"/>
</dbReference>
<protein>
    <recommendedName>
        <fullName evidence="4">DUF2975 domain-containing protein</fullName>
    </recommendedName>
</protein>